<keyword evidence="1" id="KW-0732">Signal</keyword>
<sequence length="409" mass="46104">MKNTTFLLFLFSWMFSPIFAQEEMEYINPPIVQHDLYTLEIKDIISKEDYCKFRLLINNKSNSYMAYDISKVGFLYDNLGTYYPSKKKIVIVPPNKRIVETIKISGNINYMVSHFSVQLEGLSYAPTVEFSPLDSIPLEEGNSPQDEQLNLVVKKVKSKKGKFSFSIAGEFSGKDNEFCVLNPEAISFVDSKNQPLEVKLTPKKLQLLKDGKKVTINGSFESEDENIRIYWNNAYELYTLYPESIKTILLHQVGTPPVSATELHPTASGCPAVTGNTSGYTRVTFFNSEKKCFKMFVNGALISNDYSANVTFKTGPGKKRIEYHFANGHVLKDNVFINSDWLEASYRLKPKRNSYAVNLIWGSVVSDGTGPLNQTMNNTNKTTTSKPSFKATIKTSVNGKTTSESIEIN</sequence>
<organism evidence="2 3">
    <name type="scientific">Aureispira anguillae</name>
    <dbReference type="NCBI Taxonomy" id="2864201"/>
    <lineage>
        <taxon>Bacteria</taxon>
        <taxon>Pseudomonadati</taxon>
        <taxon>Bacteroidota</taxon>
        <taxon>Saprospiria</taxon>
        <taxon>Saprospirales</taxon>
        <taxon>Saprospiraceae</taxon>
        <taxon>Aureispira</taxon>
    </lineage>
</organism>
<dbReference type="RefSeq" id="WP_264791613.1">
    <property type="nucleotide sequence ID" value="NZ_AP026867.1"/>
</dbReference>
<dbReference type="EMBL" id="AP026867">
    <property type="protein sequence ID" value="BDS10288.1"/>
    <property type="molecule type" value="Genomic_DNA"/>
</dbReference>
<feature type="chain" id="PRO_5037018707" evidence="1">
    <location>
        <begin position="21"/>
        <end position="409"/>
    </location>
</feature>
<evidence type="ECO:0000313" key="3">
    <source>
        <dbReference type="Proteomes" id="UP001060919"/>
    </source>
</evidence>
<protein>
    <submittedName>
        <fullName evidence="2">Uncharacterized protein</fullName>
    </submittedName>
</protein>
<reference evidence="2" key="1">
    <citation type="submission" date="2022-09" db="EMBL/GenBank/DDBJ databases">
        <title>Aureispira anguillicida sp. nov., isolated from Leptocephalus of Japanese eel Anguilla japonica.</title>
        <authorList>
            <person name="Yuasa K."/>
            <person name="Mekata T."/>
            <person name="Ikunari K."/>
        </authorList>
    </citation>
    <scope>NUCLEOTIDE SEQUENCE</scope>
    <source>
        <strain evidence="2">EL160426</strain>
    </source>
</reference>
<keyword evidence="3" id="KW-1185">Reference proteome</keyword>
<proteinExistence type="predicted"/>
<gene>
    <name evidence="2" type="ORF">AsAng_0009960</name>
</gene>
<evidence type="ECO:0000313" key="2">
    <source>
        <dbReference type="EMBL" id="BDS10288.1"/>
    </source>
</evidence>
<dbReference type="AlphaFoldDB" id="A0A915YC33"/>
<evidence type="ECO:0000256" key="1">
    <source>
        <dbReference type="SAM" id="SignalP"/>
    </source>
</evidence>
<name>A0A915YC33_9BACT</name>
<dbReference type="Proteomes" id="UP001060919">
    <property type="component" value="Chromosome"/>
</dbReference>
<accession>A0A915YC33</accession>
<dbReference type="KEGG" id="aup:AsAng_0009960"/>
<feature type="signal peptide" evidence="1">
    <location>
        <begin position="1"/>
        <end position="20"/>
    </location>
</feature>